<dbReference type="InterPro" id="IPR013154">
    <property type="entry name" value="ADH-like_N"/>
</dbReference>
<evidence type="ECO:0000259" key="5">
    <source>
        <dbReference type="SMART" id="SM00829"/>
    </source>
</evidence>
<dbReference type="InterPro" id="IPR002328">
    <property type="entry name" value="ADH_Zn_CS"/>
</dbReference>
<keyword evidence="1 4" id="KW-0479">Metal-binding</keyword>
<dbReference type="SMART" id="SM00829">
    <property type="entry name" value="PKS_ER"/>
    <property type="match status" value="1"/>
</dbReference>
<dbReference type="InterPro" id="IPR020843">
    <property type="entry name" value="ER"/>
</dbReference>
<keyword evidence="3" id="KW-0560">Oxidoreductase</keyword>
<proteinExistence type="inferred from homology"/>
<evidence type="ECO:0000313" key="7">
    <source>
        <dbReference type="Proteomes" id="UP000198847"/>
    </source>
</evidence>
<evidence type="ECO:0000313" key="6">
    <source>
        <dbReference type="EMBL" id="SEO59076.1"/>
    </source>
</evidence>
<dbReference type="Pfam" id="PF00107">
    <property type="entry name" value="ADH_zinc_N"/>
    <property type="match status" value="1"/>
</dbReference>
<comment type="similarity">
    <text evidence="4">Belongs to the zinc-containing alcohol dehydrogenase family.</text>
</comment>
<dbReference type="AlphaFoldDB" id="A0A1H8QYB9"/>
<dbReference type="STRING" id="112903.SAMN04490178_103100"/>
<evidence type="ECO:0000256" key="1">
    <source>
        <dbReference type="ARBA" id="ARBA00022723"/>
    </source>
</evidence>
<dbReference type="SUPFAM" id="SSF50129">
    <property type="entry name" value="GroES-like"/>
    <property type="match status" value="1"/>
</dbReference>
<dbReference type="InterPro" id="IPR013149">
    <property type="entry name" value="ADH-like_C"/>
</dbReference>
<protein>
    <submittedName>
        <fullName evidence="6">L-iditol 2-dehydrogenase</fullName>
    </submittedName>
</protein>
<dbReference type="InterPro" id="IPR050129">
    <property type="entry name" value="Zn_alcohol_dh"/>
</dbReference>
<keyword evidence="2 4" id="KW-0862">Zinc</keyword>
<gene>
    <name evidence="6" type="ORF">SAMN04490178_103100</name>
</gene>
<dbReference type="CDD" id="cd08258">
    <property type="entry name" value="Zn_ADH4"/>
    <property type="match status" value="1"/>
</dbReference>
<name>A0A1H8QYB9_9FIRM</name>
<feature type="domain" description="Enoyl reductase (ER)" evidence="5">
    <location>
        <begin position="10"/>
        <end position="340"/>
    </location>
</feature>
<dbReference type="GO" id="GO:0016491">
    <property type="term" value="F:oxidoreductase activity"/>
    <property type="evidence" value="ECO:0007669"/>
    <property type="project" value="UniProtKB-KW"/>
</dbReference>
<dbReference type="Pfam" id="PF08240">
    <property type="entry name" value="ADH_N"/>
    <property type="match status" value="1"/>
</dbReference>
<comment type="cofactor">
    <cofactor evidence="4">
        <name>Zn(2+)</name>
        <dbReference type="ChEBI" id="CHEBI:29105"/>
    </cofactor>
</comment>
<evidence type="ECO:0000256" key="4">
    <source>
        <dbReference type="RuleBase" id="RU361277"/>
    </source>
</evidence>
<dbReference type="GO" id="GO:0008270">
    <property type="term" value="F:zinc ion binding"/>
    <property type="evidence" value="ECO:0007669"/>
    <property type="project" value="InterPro"/>
</dbReference>
<dbReference type="PANTHER" id="PTHR43401">
    <property type="entry name" value="L-THREONINE 3-DEHYDROGENASE"/>
    <property type="match status" value="1"/>
</dbReference>
<dbReference type="InterPro" id="IPR036291">
    <property type="entry name" value="NAD(P)-bd_dom_sf"/>
</dbReference>
<dbReference type="Proteomes" id="UP000198847">
    <property type="component" value="Unassembled WGS sequence"/>
</dbReference>
<dbReference type="Gene3D" id="3.40.50.720">
    <property type="entry name" value="NAD(P)-binding Rossmann-like Domain"/>
    <property type="match status" value="1"/>
</dbReference>
<sequence>MKALVKFEQGPGNLELREVPTPEPAAGQVRMKVLRSGICHTDLDYYHVGGAPLKPPVILGHEVAGVVDAVGEGVTQFKPGDRVLTQTTYRVCGTCRFCRRGQLNHCISRQGIGSVANGGFAEYLVNREESIMKLPDSVSFEEGAAVEPLACGVHALMERTNVCVDSVVVILGPGAIGLLAAQVAKAQGAFVIMAGLTPDQARLDLALTLGIDRTVDIAKEDLETVVKSYTENYGADVVVEATGARPAVDMSMKITAKDGILIPMSYFPRPIEVDYYQIKQRELNVFGSSSQIPSSWGKALKLIENGKVNAKAVISHVLPMSEWQEAFAIVENKQGLKVMLDPTR</sequence>
<organism evidence="6 7">
    <name type="scientific">Propionispora vibrioides</name>
    <dbReference type="NCBI Taxonomy" id="112903"/>
    <lineage>
        <taxon>Bacteria</taxon>
        <taxon>Bacillati</taxon>
        <taxon>Bacillota</taxon>
        <taxon>Negativicutes</taxon>
        <taxon>Selenomonadales</taxon>
        <taxon>Sporomusaceae</taxon>
        <taxon>Propionispora</taxon>
    </lineage>
</organism>
<dbReference type="SUPFAM" id="SSF51735">
    <property type="entry name" value="NAD(P)-binding Rossmann-fold domains"/>
    <property type="match status" value="1"/>
</dbReference>
<evidence type="ECO:0000256" key="3">
    <source>
        <dbReference type="ARBA" id="ARBA00023002"/>
    </source>
</evidence>
<dbReference type="RefSeq" id="WP_177173453.1">
    <property type="nucleotide sequence ID" value="NZ_FODY01000003.1"/>
</dbReference>
<evidence type="ECO:0000256" key="2">
    <source>
        <dbReference type="ARBA" id="ARBA00022833"/>
    </source>
</evidence>
<dbReference type="PANTHER" id="PTHR43401:SF2">
    <property type="entry name" value="L-THREONINE 3-DEHYDROGENASE"/>
    <property type="match status" value="1"/>
</dbReference>
<accession>A0A1H8QYB9</accession>
<reference evidence="6 7" key="1">
    <citation type="submission" date="2016-10" db="EMBL/GenBank/DDBJ databases">
        <authorList>
            <person name="de Groot N.N."/>
        </authorList>
    </citation>
    <scope>NUCLEOTIDE SEQUENCE [LARGE SCALE GENOMIC DNA]</scope>
    <source>
        <strain evidence="6 7">DSM 13305</strain>
    </source>
</reference>
<dbReference type="Gene3D" id="3.90.180.10">
    <property type="entry name" value="Medium-chain alcohol dehydrogenases, catalytic domain"/>
    <property type="match status" value="1"/>
</dbReference>
<dbReference type="EMBL" id="FODY01000003">
    <property type="protein sequence ID" value="SEO59076.1"/>
    <property type="molecule type" value="Genomic_DNA"/>
</dbReference>
<keyword evidence="7" id="KW-1185">Reference proteome</keyword>
<dbReference type="PROSITE" id="PS00059">
    <property type="entry name" value="ADH_ZINC"/>
    <property type="match status" value="1"/>
</dbReference>
<dbReference type="InterPro" id="IPR011032">
    <property type="entry name" value="GroES-like_sf"/>
</dbReference>